<gene>
    <name evidence="2" type="ORF">MBSD_1889</name>
    <name evidence="3" type="ORF">MBSD_n0370</name>
</gene>
<dbReference type="HOGENOM" id="CLU_1633519_0_0_6"/>
<dbReference type="AlphaFoldDB" id="A0A0K8QK54"/>
<accession>A0A0K8QK54</accession>
<dbReference type="EMBL" id="DF970150">
    <property type="protein sequence ID" value="GAP65081.1"/>
    <property type="molecule type" value="Genomic_DNA"/>
</dbReference>
<organism evidence="3">
    <name type="scientific">Mizugakiibacter sediminis</name>
    <dbReference type="NCBI Taxonomy" id="1475481"/>
    <lineage>
        <taxon>Bacteria</taxon>
        <taxon>Pseudomonadati</taxon>
        <taxon>Pseudomonadota</taxon>
        <taxon>Gammaproteobacteria</taxon>
        <taxon>Lysobacterales</taxon>
        <taxon>Rhodanobacteraceae</taxon>
        <taxon>Mizugakiibacter</taxon>
    </lineage>
</organism>
<dbReference type="Proteomes" id="UP000253740">
    <property type="component" value="Unassembled WGS sequence"/>
</dbReference>
<dbReference type="OrthoDB" id="5956489at2"/>
<feature type="signal peptide" evidence="1">
    <location>
        <begin position="1"/>
        <end position="23"/>
    </location>
</feature>
<keyword evidence="1" id="KW-0732">Signal</keyword>
<evidence type="ECO:0000313" key="2">
    <source>
        <dbReference type="EMBL" id="GAN45343.1"/>
    </source>
</evidence>
<evidence type="ECO:0000313" key="3">
    <source>
        <dbReference type="EMBL" id="GAP65081.1"/>
    </source>
</evidence>
<protein>
    <submittedName>
        <fullName evidence="3">Uncharacterized protein</fullName>
    </submittedName>
</protein>
<reference evidence="3" key="2">
    <citation type="submission" date="2015-08" db="EMBL/GenBank/DDBJ databases">
        <title>Complete DNA Sequence of Pseudomonas syringae pv. actinidiae, the Causal Agent of Kiwifruit Canker Disease.</title>
        <authorList>
            <person name="Rikkerink E.H.A."/>
            <person name="Fineran P.C."/>
        </authorList>
    </citation>
    <scope>NUCLEOTIDE SEQUENCE</scope>
    <source>
        <strain evidence="3">SkMP5</strain>
    </source>
</reference>
<evidence type="ECO:0000256" key="1">
    <source>
        <dbReference type="SAM" id="SignalP"/>
    </source>
</evidence>
<keyword evidence="4" id="KW-1185">Reference proteome</keyword>
<reference evidence="2" key="1">
    <citation type="submission" date="2015-03" db="EMBL/GenBank/DDBJ databases">
        <title>Draft genome sequence of Mizugakiibacter sediminis skMP5.</title>
        <authorList>
            <person name="Watanabe T."/>
            <person name="Kojima H."/>
            <person name="Fukui M."/>
        </authorList>
    </citation>
    <scope>NUCLEOTIDE SEQUENCE</scope>
    <source>
        <strain evidence="2">SkMP5</strain>
    </source>
</reference>
<feature type="chain" id="PRO_5007414569" evidence="1">
    <location>
        <begin position="24"/>
        <end position="162"/>
    </location>
</feature>
<dbReference type="STRING" id="1475481.GCA_000953855_00376"/>
<sequence length="162" mass="17921">MKFGKGWVVAGVLAALYVGSAFAADKIDVVTKGDTKDNFEAVAAAVRKQMGPGGYYQYVQNDERQAVEARLDDMQALFNRRGTVGQMTADEKVQLANDQEAINAILAKRDSRRVICERVQATGSHLTKSVCKTYGEIERERRDSVQYLQDRQKQATQNISGG</sequence>
<evidence type="ECO:0000313" key="4">
    <source>
        <dbReference type="Proteomes" id="UP000253740"/>
    </source>
</evidence>
<name>A0A0K8QK54_9GAMM</name>
<dbReference type="RefSeq" id="WP_062534547.1">
    <property type="nucleotide sequence ID" value="NZ_DF970150.1"/>
</dbReference>
<dbReference type="EMBL" id="DF952380">
    <property type="protein sequence ID" value="GAN45343.1"/>
    <property type="molecule type" value="Genomic_DNA"/>
</dbReference>
<proteinExistence type="predicted"/>